<evidence type="ECO:0000313" key="1">
    <source>
        <dbReference type="EMBL" id="KAL0071263.1"/>
    </source>
</evidence>
<comment type="caution">
    <text evidence="1">The sequence shown here is derived from an EMBL/GenBank/DDBJ whole genome shotgun (WGS) entry which is preliminary data.</text>
</comment>
<dbReference type="Proteomes" id="UP001437256">
    <property type="component" value="Unassembled WGS sequence"/>
</dbReference>
<evidence type="ECO:0008006" key="3">
    <source>
        <dbReference type="Google" id="ProtNLM"/>
    </source>
</evidence>
<gene>
    <name evidence="1" type="ORF">AAF712_001829</name>
</gene>
<keyword evidence="2" id="KW-1185">Reference proteome</keyword>
<organism evidence="1 2">
    <name type="scientific">Marasmius tenuissimus</name>
    <dbReference type="NCBI Taxonomy" id="585030"/>
    <lineage>
        <taxon>Eukaryota</taxon>
        <taxon>Fungi</taxon>
        <taxon>Dikarya</taxon>
        <taxon>Basidiomycota</taxon>
        <taxon>Agaricomycotina</taxon>
        <taxon>Agaricomycetes</taxon>
        <taxon>Agaricomycetidae</taxon>
        <taxon>Agaricales</taxon>
        <taxon>Marasmiineae</taxon>
        <taxon>Marasmiaceae</taxon>
        <taxon>Marasmius</taxon>
    </lineage>
</organism>
<proteinExistence type="predicted"/>
<name>A0ABR3AC20_9AGAR</name>
<accession>A0ABR3AC20</accession>
<protein>
    <recommendedName>
        <fullName evidence="3">F-box domain-containing protein</fullName>
    </recommendedName>
</protein>
<evidence type="ECO:0000313" key="2">
    <source>
        <dbReference type="Proteomes" id="UP001437256"/>
    </source>
</evidence>
<reference evidence="1 2" key="1">
    <citation type="submission" date="2024-05" db="EMBL/GenBank/DDBJ databases">
        <title>A draft genome resource for the thread blight pathogen Marasmius tenuissimus strain MS-2.</title>
        <authorList>
            <person name="Yulfo-Soto G.E."/>
            <person name="Baruah I.K."/>
            <person name="Amoako-Attah I."/>
            <person name="Bukari Y."/>
            <person name="Meinhardt L.W."/>
            <person name="Bailey B.A."/>
            <person name="Cohen S.P."/>
        </authorList>
    </citation>
    <scope>NUCLEOTIDE SEQUENCE [LARGE SCALE GENOMIC DNA]</scope>
    <source>
        <strain evidence="1 2">MS-2</strain>
    </source>
</reference>
<dbReference type="EMBL" id="JBBXMP010000004">
    <property type="protein sequence ID" value="KAL0071263.1"/>
    <property type="molecule type" value="Genomic_DNA"/>
</dbReference>
<sequence>MANSDIDHNVRALPIPPEILIHVIEYIIYGHTNSIVAVLSVCHLFYDIGRTILHKDLAFTSLFQFHHFTQVISRRIPSRAKPYFACAPRTLTLESAGGTSWVIESDSTPVGIWDLLLKAAQGVIRQTQSPEPQARLEVDWIRLRLHSHTQDIGETIYKALCTLNARSFTWTGPDPPHHFSHAIVRHAVPFLFLALRTYSQLTHLKLTNVHFPDVHDGHPFSIPLIPTLQEFYLGQSTFLPAPTITQFILKCLFPGLAPEAGEASQDVVTPHNPVTIRQIRLVDVYEGSIWGNRLRMPQILRATRDILEVKLLVFPRAPLLSIGEVQEAVMNLVRVEVETERIEGGDRGD</sequence>